<evidence type="ECO:0000313" key="2">
    <source>
        <dbReference type="EMBL" id="KAL1531367.1"/>
    </source>
</evidence>
<name>A0ABD1FHQ5_SALDI</name>
<dbReference type="EMBL" id="JBEAFC010000015">
    <property type="protein sequence ID" value="KAL1531367.1"/>
    <property type="molecule type" value="Genomic_DNA"/>
</dbReference>
<dbReference type="AlphaFoldDB" id="A0ABD1FHQ5"/>
<organism evidence="2 3">
    <name type="scientific">Salvia divinorum</name>
    <name type="common">Maria pastora</name>
    <name type="synonym">Diviner's sage</name>
    <dbReference type="NCBI Taxonomy" id="28513"/>
    <lineage>
        <taxon>Eukaryota</taxon>
        <taxon>Viridiplantae</taxon>
        <taxon>Streptophyta</taxon>
        <taxon>Embryophyta</taxon>
        <taxon>Tracheophyta</taxon>
        <taxon>Spermatophyta</taxon>
        <taxon>Magnoliopsida</taxon>
        <taxon>eudicotyledons</taxon>
        <taxon>Gunneridae</taxon>
        <taxon>Pentapetalae</taxon>
        <taxon>asterids</taxon>
        <taxon>lamiids</taxon>
        <taxon>Lamiales</taxon>
        <taxon>Lamiaceae</taxon>
        <taxon>Nepetoideae</taxon>
        <taxon>Mentheae</taxon>
        <taxon>Salviinae</taxon>
        <taxon>Salvia</taxon>
        <taxon>Salvia subgen. Calosphace</taxon>
    </lineage>
</organism>
<proteinExistence type="predicted"/>
<accession>A0ABD1FHQ5</accession>
<comment type="caution">
    <text evidence="2">The sequence shown here is derived from an EMBL/GenBank/DDBJ whole genome shotgun (WGS) entry which is preliminary data.</text>
</comment>
<feature type="region of interest" description="Disordered" evidence="1">
    <location>
        <begin position="1"/>
        <end position="42"/>
    </location>
</feature>
<protein>
    <submittedName>
        <fullName evidence="2">Uncharacterized protein</fullName>
    </submittedName>
</protein>
<sequence>MASLVRDAGRLVSHTSPWAPPPPPCGLQPHHPTAVTSHHSSASLVAGDCGQWRYWRGSGGGQGRRHCGLNGVVHGAENALLGRGMSEVSG</sequence>
<evidence type="ECO:0000313" key="3">
    <source>
        <dbReference type="Proteomes" id="UP001567538"/>
    </source>
</evidence>
<dbReference type="Proteomes" id="UP001567538">
    <property type="component" value="Unassembled WGS sequence"/>
</dbReference>
<reference evidence="2 3" key="1">
    <citation type="submission" date="2024-06" db="EMBL/GenBank/DDBJ databases">
        <title>A chromosome level genome sequence of Diviner's sage (Salvia divinorum).</title>
        <authorList>
            <person name="Ford S.A."/>
            <person name="Ro D.-K."/>
            <person name="Ness R.W."/>
            <person name="Phillips M.A."/>
        </authorList>
    </citation>
    <scope>NUCLEOTIDE SEQUENCE [LARGE SCALE GENOMIC DNA]</scope>
    <source>
        <strain evidence="2">SAF-2024a</strain>
        <tissue evidence="2">Leaf</tissue>
    </source>
</reference>
<keyword evidence="3" id="KW-1185">Reference proteome</keyword>
<gene>
    <name evidence="2" type="ORF">AAHA92_34050</name>
</gene>
<evidence type="ECO:0000256" key="1">
    <source>
        <dbReference type="SAM" id="MobiDB-lite"/>
    </source>
</evidence>